<evidence type="ECO:0000313" key="2">
    <source>
        <dbReference type="Proteomes" id="UP001234297"/>
    </source>
</evidence>
<keyword evidence="2" id="KW-1185">Reference proteome</keyword>
<sequence length="425" mass="47403">MGGIVEECFCYEKETQLTVLKTSLFFTGDGFSVYNSEGELVFRVECYDHDARNHHQLVLMDASGKGILTVRRKRPSLHQRWEGFLGEKMDGQKPIFSVRRSSIIGRSSVTVEVYKGPDGPKEFQIEGSFSNRCCTVYSSDRETVAEIKRKVAPPANVVLGKDVFCLCLKPGFDGAFAMGLVLVLDQINGRDAVDDGGGGGDYEDAPLTTFGNDRKTIAAATTRPAGLLPSQSIQTPLEPNQTHHHLQNPLFFLASGSRCSQNPNKLPTIPTHRREQNTTFPQIPIRSICPRKTHFLEPSITSQNPIFAHRICHDAGLQKKVWFVSLIQTKFFVGFSESITKDKKKSCLVFTSGGTLGNRAWLQSAETNRDFDACCRPRSEFPDSMRCRERGPDPQCCRRRRTSVIDAACCCSSCCRNQKQSLQKS</sequence>
<organism evidence="1 2">
    <name type="scientific">Persea americana</name>
    <name type="common">Avocado</name>
    <dbReference type="NCBI Taxonomy" id="3435"/>
    <lineage>
        <taxon>Eukaryota</taxon>
        <taxon>Viridiplantae</taxon>
        <taxon>Streptophyta</taxon>
        <taxon>Embryophyta</taxon>
        <taxon>Tracheophyta</taxon>
        <taxon>Spermatophyta</taxon>
        <taxon>Magnoliopsida</taxon>
        <taxon>Magnoliidae</taxon>
        <taxon>Laurales</taxon>
        <taxon>Lauraceae</taxon>
        <taxon>Persea</taxon>
    </lineage>
</organism>
<protein>
    <submittedName>
        <fullName evidence="1">Uncharacterized protein</fullName>
    </submittedName>
</protein>
<gene>
    <name evidence="1" type="ORF">MRB53_006444</name>
</gene>
<reference evidence="1 2" key="1">
    <citation type="journal article" date="2022" name="Hortic Res">
        <title>A haplotype resolved chromosomal level avocado genome allows analysis of novel avocado genes.</title>
        <authorList>
            <person name="Nath O."/>
            <person name="Fletcher S.J."/>
            <person name="Hayward A."/>
            <person name="Shaw L.M."/>
            <person name="Masouleh A.K."/>
            <person name="Furtado A."/>
            <person name="Henry R.J."/>
            <person name="Mitter N."/>
        </authorList>
    </citation>
    <scope>NUCLEOTIDE SEQUENCE [LARGE SCALE GENOMIC DNA]</scope>
    <source>
        <strain evidence="2">cv. Hass</strain>
    </source>
</reference>
<evidence type="ECO:0000313" key="1">
    <source>
        <dbReference type="EMBL" id="KAJ8644696.1"/>
    </source>
</evidence>
<comment type="caution">
    <text evidence="1">The sequence shown here is derived from an EMBL/GenBank/DDBJ whole genome shotgun (WGS) entry which is preliminary data.</text>
</comment>
<name>A0ACC2MG01_PERAE</name>
<dbReference type="Proteomes" id="UP001234297">
    <property type="component" value="Chromosome 2"/>
</dbReference>
<dbReference type="EMBL" id="CM056810">
    <property type="protein sequence ID" value="KAJ8644696.1"/>
    <property type="molecule type" value="Genomic_DNA"/>
</dbReference>
<accession>A0ACC2MG01</accession>
<proteinExistence type="predicted"/>